<dbReference type="SMART" id="SM00355">
    <property type="entry name" value="ZnF_C2H2"/>
    <property type="match status" value="2"/>
</dbReference>
<evidence type="ECO:0000313" key="3">
    <source>
        <dbReference type="EMBL" id="VEL26917.1"/>
    </source>
</evidence>
<feature type="domain" description="C2H2-type" evidence="2">
    <location>
        <begin position="36"/>
        <end position="63"/>
    </location>
</feature>
<comment type="caution">
    <text evidence="3">The sequence shown here is derived from an EMBL/GenBank/DDBJ whole genome shotgun (WGS) entry which is preliminary data.</text>
</comment>
<dbReference type="EMBL" id="CAAALY010083652">
    <property type="protein sequence ID" value="VEL26917.1"/>
    <property type="molecule type" value="Genomic_DNA"/>
</dbReference>
<keyword evidence="1" id="KW-0862">Zinc</keyword>
<keyword evidence="4" id="KW-1185">Reference proteome</keyword>
<gene>
    <name evidence="3" type="ORF">PXEA_LOCUS20357</name>
</gene>
<accession>A0A448X3B5</accession>
<dbReference type="GO" id="GO:0008270">
    <property type="term" value="F:zinc ion binding"/>
    <property type="evidence" value="ECO:0007669"/>
    <property type="project" value="UniProtKB-KW"/>
</dbReference>
<dbReference type="AlphaFoldDB" id="A0A448X3B5"/>
<name>A0A448X3B5_9PLAT</name>
<keyword evidence="1" id="KW-0863">Zinc-finger</keyword>
<reference evidence="3" key="1">
    <citation type="submission" date="2018-11" db="EMBL/GenBank/DDBJ databases">
        <authorList>
            <consortium name="Pathogen Informatics"/>
        </authorList>
    </citation>
    <scope>NUCLEOTIDE SEQUENCE</scope>
</reference>
<organism evidence="3 4">
    <name type="scientific">Protopolystoma xenopodis</name>
    <dbReference type="NCBI Taxonomy" id="117903"/>
    <lineage>
        <taxon>Eukaryota</taxon>
        <taxon>Metazoa</taxon>
        <taxon>Spiralia</taxon>
        <taxon>Lophotrochozoa</taxon>
        <taxon>Platyhelminthes</taxon>
        <taxon>Monogenea</taxon>
        <taxon>Polyopisthocotylea</taxon>
        <taxon>Polystomatidea</taxon>
        <taxon>Polystomatidae</taxon>
        <taxon>Protopolystoma</taxon>
    </lineage>
</organism>
<dbReference type="OrthoDB" id="3069995at2759"/>
<dbReference type="Gene3D" id="3.30.160.60">
    <property type="entry name" value="Classic Zinc Finger"/>
    <property type="match status" value="1"/>
</dbReference>
<proteinExistence type="predicted"/>
<protein>
    <recommendedName>
        <fullName evidence="2">C2H2-type domain-containing protein</fullName>
    </recommendedName>
</protein>
<evidence type="ECO:0000259" key="2">
    <source>
        <dbReference type="PROSITE" id="PS50157"/>
    </source>
</evidence>
<dbReference type="InterPro" id="IPR013087">
    <property type="entry name" value="Znf_C2H2_type"/>
</dbReference>
<evidence type="ECO:0000313" key="4">
    <source>
        <dbReference type="Proteomes" id="UP000784294"/>
    </source>
</evidence>
<evidence type="ECO:0000256" key="1">
    <source>
        <dbReference type="PROSITE-ProRule" id="PRU00042"/>
    </source>
</evidence>
<dbReference type="Proteomes" id="UP000784294">
    <property type="component" value="Unassembled WGS sequence"/>
</dbReference>
<sequence>MFQCPLCPRREIETRARLTQHLQEHQSTCRRDDGKHVCCFCGSELSSNSSLERHLLTHTSEHARLLCQPDGRTDRFAIWPTHVRLYVSINASIIISPRFNLHFSQLVGLVARPAKSGGAGRTDKTGSMPNQRKLCTIGKRCAAKAG</sequence>
<dbReference type="PROSITE" id="PS50157">
    <property type="entry name" value="ZINC_FINGER_C2H2_2"/>
    <property type="match status" value="1"/>
</dbReference>
<dbReference type="PROSITE" id="PS00028">
    <property type="entry name" value="ZINC_FINGER_C2H2_1"/>
    <property type="match status" value="1"/>
</dbReference>
<keyword evidence="1" id="KW-0479">Metal-binding</keyword>